<dbReference type="Proteomes" id="UP000789831">
    <property type="component" value="Unassembled WGS sequence"/>
</dbReference>
<dbReference type="AlphaFoldDB" id="A0A9N9BYH8"/>
<organism evidence="2 3">
    <name type="scientific">Ambispora gerdemannii</name>
    <dbReference type="NCBI Taxonomy" id="144530"/>
    <lineage>
        <taxon>Eukaryota</taxon>
        <taxon>Fungi</taxon>
        <taxon>Fungi incertae sedis</taxon>
        <taxon>Mucoromycota</taxon>
        <taxon>Glomeromycotina</taxon>
        <taxon>Glomeromycetes</taxon>
        <taxon>Archaeosporales</taxon>
        <taxon>Ambisporaceae</taxon>
        <taxon>Ambispora</taxon>
    </lineage>
</organism>
<evidence type="ECO:0000313" key="3">
    <source>
        <dbReference type="Proteomes" id="UP000789831"/>
    </source>
</evidence>
<evidence type="ECO:0000256" key="1">
    <source>
        <dbReference type="SAM" id="SignalP"/>
    </source>
</evidence>
<reference evidence="2" key="1">
    <citation type="submission" date="2021-06" db="EMBL/GenBank/DDBJ databases">
        <authorList>
            <person name="Kallberg Y."/>
            <person name="Tangrot J."/>
            <person name="Rosling A."/>
        </authorList>
    </citation>
    <scope>NUCLEOTIDE SEQUENCE</scope>
    <source>
        <strain evidence="2">MT106</strain>
    </source>
</reference>
<protein>
    <submittedName>
        <fullName evidence="2">11055_t:CDS:1</fullName>
    </submittedName>
</protein>
<evidence type="ECO:0000313" key="2">
    <source>
        <dbReference type="EMBL" id="CAG8580354.1"/>
    </source>
</evidence>
<keyword evidence="3" id="KW-1185">Reference proteome</keyword>
<feature type="chain" id="PRO_5040301396" evidence="1">
    <location>
        <begin position="23"/>
        <end position="154"/>
    </location>
</feature>
<sequence length="154" mass="16852">MTKRINLYFVLALIFAFSFASANGASLWQRTWPQKTARAAFRLGTGCSLVGDIDFFQSSEEYVRFSGQINQGFDWSDPNEYQFEIRNGGTPEILAFPTFTVNAPPGGSSDFHIIDENKVIGLAGGVAARNVLGHDLKIFHLSSLLCSAEIKGAP</sequence>
<proteinExistence type="predicted"/>
<dbReference type="EMBL" id="CAJVPL010001623">
    <property type="protein sequence ID" value="CAG8580354.1"/>
    <property type="molecule type" value="Genomic_DNA"/>
</dbReference>
<comment type="caution">
    <text evidence="2">The sequence shown here is derived from an EMBL/GenBank/DDBJ whole genome shotgun (WGS) entry which is preliminary data.</text>
</comment>
<name>A0A9N9BYH8_9GLOM</name>
<gene>
    <name evidence="2" type="ORF">AGERDE_LOCUS8090</name>
</gene>
<feature type="signal peptide" evidence="1">
    <location>
        <begin position="1"/>
        <end position="22"/>
    </location>
</feature>
<keyword evidence="1" id="KW-0732">Signal</keyword>
<accession>A0A9N9BYH8</accession>